<proteinExistence type="predicted"/>
<dbReference type="PANTHER" id="PTHR43228:SF1">
    <property type="entry name" value="TWO-COMPONENT RESPONSE REGULATOR ARR22"/>
    <property type="match status" value="1"/>
</dbReference>
<dbReference type="SUPFAM" id="SSF52172">
    <property type="entry name" value="CheY-like"/>
    <property type="match status" value="1"/>
</dbReference>
<dbReference type="InterPro" id="IPR052048">
    <property type="entry name" value="ST_Response_Regulator"/>
</dbReference>
<dbReference type="InterPro" id="IPR001789">
    <property type="entry name" value="Sig_transdc_resp-reg_receiver"/>
</dbReference>
<keyword evidence="1" id="KW-0597">Phosphoprotein</keyword>
<evidence type="ECO:0000259" key="2">
    <source>
        <dbReference type="PROSITE" id="PS50110"/>
    </source>
</evidence>
<evidence type="ECO:0000313" key="4">
    <source>
        <dbReference type="Proteomes" id="UP000587586"/>
    </source>
</evidence>
<organism evidence="3 4">
    <name type="scientific">Geomonas limicola</name>
    <dbReference type="NCBI Taxonomy" id="2740186"/>
    <lineage>
        <taxon>Bacteria</taxon>
        <taxon>Pseudomonadati</taxon>
        <taxon>Thermodesulfobacteriota</taxon>
        <taxon>Desulfuromonadia</taxon>
        <taxon>Geobacterales</taxon>
        <taxon>Geobacteraceae</taxon>
        <taxon>Geomonas</taxon>
    </lineage>
</organism>
<reference evidence="4" key="1">
    <citation type="submission" date="2020-06" db="EMBL/GenBank/DDBJ databases">
        <title>Draft genomic sequecing of Geomonas sp. Red745.</title>
        <authorList>
            <person name="Itoh H."/>
            <person name="Xu Z.X."/>
            <person name="Ushijima N."/>
            <person name="Masuda Y."/>
            <person name="Shiratori Y."/>
            <person name="Senoo K."/>
        </authorList>
    </citation>
    <scope>NUCLEOTIDE SEQUENCE [LARGE SCALE GENOMIC DNA]</scope>
    <source>
        <strain evidence="4">Red745</strain>
    </source>
</reference>
<feature type="modified residue" description="4-aspartylphosphate" evidence="1">
    <location>
        <position position="63"/>
    </location>
</feature>
<dbReference type="PROSITE" id="PS50110">
    <property type="entry name" value="RESPONSE_REGULATORY"/>
    <property type="match status" value="1"/>
</dbReference>
<dbReference type="Gene3D" id="3.40.50.2300">
    <property type="match status" value="1"/>
</dbReference>
<dbReference type="GO" id="GO:0000160">
    <property type="term" value="P:phosphorelay signal transduction system"/>
    <property type="evidence" value="ECO:0007669"/>
    <property type="project" value="InterPro"/>
</dbReference>
<comment type="caution">
    <text evidence="3">The sequence shown here is derived from an EMBL/GenBank/DDBJ whole genome shotgun (WGS) entry which is preliminary data.</text>
</comment>
<dbReference type="Proteomes" id="UP000587586">
    <property type="component" value="Unassembled WGS sequence"/>
</dbReference>
<protein>
    <recommendedName>
        <fullName evidence="2">Response regulatory domain-containing protein</fullName>
    </recommendedName>
</protein>
<name>A0A6V8N761_9BACT</name>
<keyword evidence="4" id="KW-1185">Reference proteome</keyword>
<evidence type="ECO:0000256" key="1">
    <source>
        <dbReference type="PROSITE-ProRule" id="PRU00169"/>
    </source>
</evidence>
<dbReference type="AlphaFoldDB" id="A0A6V8N761"/>
<dbReference type="Pfam" id="PF00072">
    <property type="entry name" value="Response_reg"/>
    <property type="match status" value="1"/>
</dbReference>
<evidence type="ECO:0000313" key="3">
    <source>
        <dbReference type="EMBL" id="GFO67383.1"/>
    </source>
</evidence>
<dbReference type="InterPro" id="IPR011006">
    <property type="entry name" value="CheY-like_superfamily"/>
</dbReference>
<dbReference type="EMBL" id="BLXZ01000002">
    <property type="protein sequence ID" value="GFO67383.1"/>
    <property type="molecule type" value="Genomic_DNA"/>
</dbReference>
<accession>A0A6V8N761</accession>
<dbReference type="CDD" id="cd17536">
    <property type="entry name" value="REC_YesN-like"/>
    <property type="match status" value="1"/>
</dbReference>
<dbReference type="RefSeq" id="WP_183359934.1">
    <property type="nucleotide sequence ID" value="NZ_BLXZ01000002.1"/>
</dbReference>
<sequence>METSNRESGSLSLLLVEDDAEACTLVARALSMKFRQIRLLTAENGALGLELYQEHRPDIVLTDIKMPVMDGITMAGKIRELHDHAVICVLSAYCDAQEYRKQAEGLDVCHFLPKPVDYSTLFAAIDDCIATVAKRWS</sequence>
<dbReference type="PANTHER" id="PTHR43228">
    <property type="entry name" value="TWO-COMPONENT RESPONSE REGULATOR"/>
    <property type="match status" value="1"/>
</dbReference>
<gene>
    <name evidence="3" type="ORF">GMLC_09620</name>
</gene>
<feature type="domain" description="Response regulatory" evidence="2">
    <location>
        <begin position="12"/>
        <end position="129"/>
    </location>
</feature>
<dbReference type="SMART" id="SM00448">
    <property type="entry name" value="REC"/>
    <property type="match status" value="1"/>
</dbReference>